<dbReference type="GeneID" id="91151051"/>
<accession>A0ABV2MPX3</accession>
<protein>
    <submittedName>
        <fullName evidence="1">Uncharacterized protein</fullName>
    </submittedName>
</protein>
<comment type="caution">
    <text evidence="1">The sequence shown here is derived from an EMBL/GenBank/DDBJ whole genome shotgun (WGS) entry which is preliminary data.</text>
</comment>
<reference evidence="1 2" key="1">
    <citation type="submission" date="2024-06" db="EMBL/GenBank/DDBJ databases">
        <title>Genomic Encyclopedia of Type Strains, Phase IV (KMG-IV): sequencing the most valuable type-strain genomes for metagenomic binning, comparative biology and taxonomic classification.</title>
        <authorList>
            <person name="Goeker M."/>
        </authorList>
    </citation>
    <scope>NUCLEOTIDE SEQUENCE [LARGE SCALE GENOMIC DNA]</scope>
    <source>
        <strain evidence="1 2">DSM 29288</strain>
    </source>
</reference>
<dbReference type="EMBL" id="JBEPMY010000017">
    <property type="protein sequence ID" value="MET3757423.1"/>
    <property type="molecule type" value="Genomic_DNA"/>
</dbReference>
<gene>
    <name evidence="1" type="ORF">ABID08_004804</name>
</gene>
<keyword evidence="2" id="KW-1185">Reference proteome</keyword>
<organism evidence="1 2">
    <name type="scientific">Rhizobium binae</name>
    <dbReference type="NCBI Taxonomy" id="1138190"/>
    <lineage>
        <taxon>Bacteria</taxon>
        <taxon>Pseudomonadati</taxon>
        <taxon>Pseudomonadota</taxon>
        <taxon>Alphaproteobacteria</taxon>
        <taxon>Hyphomicrobiales</taxon>
        <taxon>Rhizobiaceae</taxon>
        <taxon>Rhizobium/Agrobacterium group</taxon>
        <taxon>Rhizobium</taxon>
    </lineage>
</organism>
<evidence type="ECO:0000313" key="2">
    <source>
        <dbReference type="Proteomes" id="UP001549077"/>
    </source>
</evidence>
<name>A0ABV2MPX3_9HYPH</name>
<dbReference type="Proteomes" id="UP001549077">
    <property type="component" value="Unassembled WGS sequence"/>
</dbReference>
<evidence type="ECO:0000313" key="1">
    <source>
        <dbReference type="EMBL" id="MET3757423.1"/>
    </source>
</evidence>
<sequence length="46" mass="4949">MKSRIKPFIVQIRKRRSSGAKDAAKALLSKPAGKLPTASAVLEART</sequence>
<dbReference type="RefSeq" id="WP_168300370.1">
    <property type="nucleotide sequence ID" value="NZ_CP071605.1"/>
</dbReference>
<proteinExistence type="predicted"/>